<dbReference type="RefSeq" id="WP_087734464.1">
    <property type="nucleotide sequence ID" value="NZ_CYGY02000024.1"/>
</dbReference>
<sequence>MSLIVAGRFITFPAAEDAAQKLFDNGFLGEDVTLFFVNPRGQHARHPLDEHAGATPTISSAPLPTLHLHHHAVTIGAVAGAVIGVAVFTAFAASMPVVVIAAGTGAYLGALVGRMVHARSRPHEHHDVVHHELRNSGVLVAVHVCPENQMEAARVLREAGGADIERATGRWQRGKWADFDPRQTPVPLTELNQQQA</sequence>
<keyword evidence="1" id="KW-0472">Membrane</keyword>
<dbReference type="EMBL" id="CYGY02000024">
    <property type="protein sequence ID" value="SIT40445.1"/>
    <property type="molecule type" value="Genomic_DNA"/>
</dbReference>
<proteinExistence type="predicted"/>
<organism evidence="2 3">
    <name type="scientific">Paraburkholderia piptadeniae</name>
    <dbReference type="NCBI Taxonomy" id="1701573"/>
    <lineage>
        <taxon>Bacteria</taxon>
        <taxon>Pseudomonadati</taxon>
        <taxon>Pseudomonadota</taxon>
        <taxon>Betaproteobacteria</taxon>
        <taxon>Burkholderiales</taxon>
        <taxon>Burkholderiaceae</taxon>
        <taxon>Paraburkholderia</taxon>
    </lineage>
</organism>
<evidence type="ECO:0000313" key="3">
    <source>
        <dbReference type="Proteomes" id="UP000195569"/>
    </source>
</evidence>
<protein>
    <recommendedName>
        <fullName evidence="4">Glycine zipper domain-containing protein</fullName>
    </recommendedName>
</protein>
<name>A0A1N7RZA7_9BURK</name>
<keyword evidence="3" id="KW-1185">Reference proteome</keyword>
<evidence type="ECO:0008006" key="4">
    <source>
        <dbReference type="Google" id="ProtNLM"/>
    </source>
</evidence>
<reference evidence="2" key="1">
    <citation type="submission" date="2016-12" db="EMBL/GenBank/DDBJ databases">
        <authorList>
            <person name="Moulin L."/>
        </authorList>
    </citation>
    <scope>NUCLEOTIDE SEQUENCE [LARGE SCALE GENOMIC DNA]</scope>
    <source>
        <strain evidence="2">STM 7183</strain>
    </source>
</reference>
<keyword evidence="1" id="KW-1133">Transmembrane helix</keyword>
<keyword evidence="1" id="KW-0812">Transmembrane</keyword>
<dbReference type="AlphaFoldDB" id="A0A1N7RZA7"/>
<feature type="transmembrane region" description="Helical" evidence="1">
    <location>
        <begin position="97"/>
        <end position="116"/>
    </location>
</feature>
<comment type="caution">
    <text evidence="2">The sequence shown here is derived from an EMBL/GenBank/DDBJ whole genome shotgun (WGS) entry which is preliminary data.</text>
</comment>
<accession>A0A1N7RZA7</accession>
<feature type="transmembrane region" description="Helical" evidence="1">
    <location>
        <begin position="72"/>
        <end position="91"/>
    </location>
</feature>
<dbReference type="Proteomes" id="UP000195569">
    <property type="component" value="Unassembled WGS sequence"/>
</dbReference>
<evidence type="ECO:0000313" key="2">
    <source>
        <dbReference type="EMBL" id="SIT40445.1"/>
    </source>
</evidence>
<gene>
    <name evidence="2" type="ORF">BN2476_240158</name>
</gene>
<dbReference type="OrthoDB" id="6369218at2"/>
<evidence type="ECO:0000256" key="1">
    <source>
        <dbReference type="SAM" id="Phobius"/>
    </source>
</evidence>